<evidence type="ECO:0000313" key="1">
    <source>
        <dbReference type="EMBL" id="CBA26569.1"/>
    </source>
</evidence>
<dbReference type="EMBL" id="FN543101">
    <property type="protein sequence ID" value="CBA26569.1"/>
    <property type="molecule type" value="Genomic_DNA"/>
</dbReference>
<reference evidence="1" key="1">
    <citation type="journal article" date="2010" name="Nature">
        <title>The Dynamic genome of Hydra.</title>
        <authorList>
            <person name="Chapman J.A."/>
            <person name="Kirkness E.F."/>
            <person name="Simakov O."/>
            <person name="Hampson S.E."/>
            <person name="Mitros T."/>
            <person name="Weinmaier T."/>
            <person name="Rattei T."/>
            <person name="Balasubramanian P.G."/>
            <person name="Borman J."/>
            <person name="Busam D."/>
            <person name="Disbennett K."/>
            <person name="Pfannkoch C."/>
            <person name="Sumin N."/>
            <person name="Sutton G."/>
            <person name="Viswanathan L."/>
            <person name="Walenz B."/>
            <person name="Goodstein D.M."/>
            <person name="Hellsten U."/>
            <person name="Kawashima T."/>
            <person name="Prochnik S.E."/>
            <person name="Putnam N.H."/>
            <person name="Shu S."/>
            <person name="Blumberg B."/>
            <person name="Dana C.E."/>
            <person name="Gee L."/>
            <person name="Kibler D.F."/>
            <person name="Law L."/>
            <person name="Lindgens D."/>
            <person name="Martinez D.E."/>
            <person name="Peng J."/>
            <person name="Wigge P.A."/>
            <person name="Bertulat B."/>
            <person name="Guder C."/>
            <person name="Nakamura Y."/>
            <person name="Ozbek S."/>
            <person name="Watanabe H."/>
            <person name="Khalturin K."/>
            <person name="Hemmrich G."/>
            <person name="Franke A."/>
            <person name="Augustin R."/>
            <person name="Fraune S."/>
            <person name="Hayakawa E."/>
            <person name="Hayakawa S."/>
            <person name="Hirose M."/>
            <person name="Hwang J."/>
            <person name="Ikeo K."/>
            <person name="Nishimiya-Fujisawa C."/>
            <person name="Ogura A."/>
            <person name="Takahashi T."/>
            <person name="Steinmetz P.R."/>
            <person name="Zhang X."/>
            <person name="Aufschnaiter R."/>
            <person name="Eder M.K."/>
            <person name="Gorny A.K."/>
            <person name="Salvenmoser W."/>
            <person name="Heimberg A.M."/>
            <person name="Wheeler B.M."/>
            <person name="Peterson K.J."/>
            <person name="Boettger A."/>
            <person name="Tischler P."/>
            <person name="Wolf A."/>
            <person name="Gojobori T."/>
            <person name="Remington K.A."/>
            <person name="Strausberg R.L."/>
            <person name="Venter J."/>
            <person name="Technau U."/>
            <person name="Hobmayer B."/>
            <person name="Bosch T.C."/>
            <person name="Holstein T.W."/>
            <person name="Fujisawa T."/>
            <person name="Bode H.R."/>
            <person name="David C.N."/>
            <person name="Rokhsar D.S."/>
            <person name="Steele R.E."/>
        </authorList>
    </citation>
    <scope>NUCLEOTIDE SEQUENCE</scope>
</reference>
<gene>
    <name evidence="1" type="ORF">Csp_E36570</name>
</gene>
<name>C9Y6T0_CURXX</name>
<sequence length="109" mass="12807">MKEGVFKSSDNTVYYKNNQLHREDGPAIEWENGSKHWYFHGLLHRTDGPAIDLVAPYLGCTIKKWSINGKWHRENGPAVEWGTGYKEWWIDGQQLNEDQFNQWIKESQA</sequence>
<dbReference type="AlphaFoldDB" id="C9Y6T0"/>
<protein>
    <submittedName>
        <fullName evidence="1">Uncharacterized protein</fullName>
    </submittedName>
</protein>
<organism evidence="1">
    <name type="scientific">Curvibacter symbiont subsp. Hydra magnipapillata</name>
    <dbReference type="NCBI Taxonomy" id="667019"/>
    <lineage>
        <taxon>Bacteria</taxon>
        <taxon>Pseudomonadati</taxon>
        <taxon>Pseudomonadota</taxon>
        <taxon>Betaproteobacteria</taxon>
        <taxon>Burkholderiales</taxon>
        <taxon>Comamonadaceae</taxon>
        <taxon>Curvibacter</taxon>
    </lineage>
</organism>
<accession>C9Y6T0</accession>
<proteinExistence type="predicted"/>